<gene>
    <name evidence="3" type="ORF">CB5_LOCUS18732</name>
</gene>
<sequence>MAQSVWPPNRSPRNTTEQRSMSGEDRGGSDLRRPATSQPGSYVMDLGGGIFETGQRAAIGGGILEATLKEARLPRSKFVQATANPKKRSTSPEMHREEALGESTFHSLFRSSSPSFTTGWMPREADIFKVGVEPKVTSGLGQSLGVTLVLAEKSTRRLMMGGGGHVKMYIRDDSIALVNGLNVDSNGWARDWTLVFGPCGQLMARGMTPSGVFHQVTFFGLCGMSELRCGGHRELSGGGLSLEIGENRNGVDLEGSVIQAPKHFEIGSPPDLDSDFGKKIGGDDGSLDMSCVLVPKPIVAAVNPNPPRDHKELVRYMLAQEKEEGGVLWPYAYA</sequence>
<proteinExistence type="predicted"/>
<accession>A0A6V7PXL7</accession>
<dbReference type="InterPro" id="IPR001736">
    <property type="entry name" value="PLipase_D/transphosphatidylase"/>
</dbReference>
<reference evidence="3" key="1">
    <citation type="submission" date="2020-07" db="EMBL/GenBank/DDBJ databases">
        <authorList>
            <person name="Lin J."/>
        </authorList>
    </citation>
    <scope>NUCLEOTIDE SEQUENCE</scope>
</reference>
<dbReference type="AlphaFoldDB" id="A0A6V7PXL7"/>
<dbReference type="PROSITE" id="PS50035">
    <property type="entry name" value="PLD"/>
    <property type="match status" value="1"/>
</dbReference>
<protein>
    <recommendedName>
        <fullName evidence="2">PLD phosphodiesterase domain-containing protein</fullName>
    </recommendedName>
</protein>
<feature type="region of interest" description="Disordered" evidence="1">
    <location>
        <begin position="1"/>
        <end position="41"/>
    </location>
</feature>
<evidence type="ECO:0000256" key="1">
    <source>
        <dbReference type="SAM" id="MobiDB-lite"/>
    </source>
</evidence>
<name>A0A6V7PXL7_ANACO</name>
<feature type="domain" description="PLD phosphodiesterase" evidence="2">
    <location>
        <begin position="165"/>
        <end position="187"/>
    </location>
</feature>
<feature type="compositionally biased region" description="Polar residues" evidence="1">
    <location>
        <begin position="11"/>
        <end position="21"/>
    </location>
</feature>
<organism evidence="3">
    <name type="scientific">Ananas comosus var. bracteatus</name>
    <name type="common">red pineapple</name>
    <dbReference type="NCBI Taxonomy" id="296719"/>
    <lineage>
        <taxon>Eukaryota</taxon>
        <taxon>Viridiplantae</taxon>
        <taxon>Streptophyta</taxon>
        <taxon>Embryophyta</taxon>
        <taxon>Tracheophyta</taxon>
        <taxon>Spermatophyta</taxon>
        <taxon>Magnoliopsida</taxon>
        <taxon>Liliopsida</taxon>
        <taxon>Poales</taxon>
        <taxon>Bromeliaceae</taxon>
        <taxon>Bromelioideae</taxon>
        <taxon>Ananas</taxon>
    </lineage>
</organism>
<evidence type="ECO:0000259" key="2">
    <source>
        <dbReference type="PROSITE" id="PS50035"/>
    </source>
</evidence>
<dbReference type="EMBL" id="LR862153">
    <property type="protein sequence ID" value="CAD1835521.1"/>
    <property type="molecule type" value="Genomic_DNA"/>
</dbReference>
<dbReference type="GO" id="GO:0003824">
    <property type="term" value="F:catalytic activity"/>
    <property type="evidence" value="ECO:0007669"/>
    <property type="project" value="InterPro"/>
</dbReference>
<feature type="region of interest" description="Disordered" evidence="1">
    <location>
        <begin position="81"/>
        <end position="100"/>
    </location>
</feature>
<feature type="compositionally biased region" description="Basic and acidic residues" evidence="1">
    <location>
        <begin position="22"/>
        <end position="33"/>
    </location>
</feature>
<evidence type="ECO:0000313" key="3">
    <source>
        <dbReference type="EMBL" id="CAD1835521.1"/>
    </source>
</evidence>